<dbReference type="AlphaFoldDB" id="A0A6J1CUD1"/>
<dbReference type="GO" id="GO:0000398">
    <property type="term" value="P:mRNA splicing, via spliceosome"/>
    <property type="evidence" value="ECO:0007669"/>
    <property type="project" value="InterPro"/>
</dbReference>
<dbReference type="PANTHER" id="PTHR14942:SF9">
    <property type="entry name" value="OS02G0188500 PROTEIN"/>
    <property type="match status" value="1"/>
</dbReference>
<gene>
    <name evidence="3 4" type="primary">LOC111014434</name>
</gene>
<dbReference type="InterPro" id="IPR029071">
    <property type="entry name" value="Ubiquitin-like_domsf"/>
</dbReference>
<dbReference type="RefSeq" id="XP_022144848.1">
    <property type="nucleotide sequence ID" value="XM_022289156.1"/>
</dbReference>
<name>A0A6J1CUD1_MOMCH</name>
<evidence type="ECO:0000313" key="4">
    <source>
        <dbReference type="RefSeq" id="XP_022144849.1"/>
    </source>
</evidence>
<dbReference type="CDD" id="cd17058">
    <property type="entry name" value="Ubl_SNRNP25"/>
    <property type="match status" value="1"/>
</dbReference>
<dbReference type="GeneID" id="111014434"/>
<accession>A0A6J1CUD1</accession>
<dbReference type="SUPFAM" id="SSF54236">
    <property type="entry name" value="Ubiquitin-like"/>
    <property type="match status" value="1"/>
</dbReference>
<dbReference type="RefSeq" id="XP_022144849.1">
    <property type="nucleotide sequence ID" value="XM_022289157.1"/>
</dbReference>
<keyword evidence="2" id="KW-1185">Reference proteome</keyword>
<dbReference type="InterPro" id="IPR040610">
    <property type="entry name" value="SNRNP25_ubiquitin"/>
</dbReference>
<reference evidence="3 4" key="1">
    <citation type="submission" date="2025-04" db="UniProtKB">
        <authorList>
            <consortium name="RefSeq"/>
        </authorList>
    </citation>
    <scope>IDENTIFICATION</scope>
    <source>
        <strain evidence="3 4">OHB3-1</strain>
    </source>
</reference>
<evidence type="ECO:0000313" key="2">
    <source>
        <dbReference type="Proteomes" id="UP000504603"/>
    </source>
</evidence>
<dbReference type="Pfam" id="PF18036">
    <property type="entry name" value="Ubiquitin_4"/>
    <property type="match status" value="1"/>
</dbReference>
<dbReference type="Proteomes" id="UP000504603">
    <property type="component" value="Unplaced"/>
</dbReference>
<dbReference type="InterPro" id="IPR039690">
    <property type="entry name" value="SNRNP25"/>
</dbReference>
<organism evidence="2 3">
    <name type="scientific">Momordica charantia</name>
    <name type="common">Bitter gourd</name>
    <name type="synonym">Balsam pear</name>
    <dbReference type="NCBI Taxonomy" id="3673"/>
    <lineage>
        <taxon>Eukaryota</taxon>
        <taxon>Viridiplantae</taxon>
        <taxon>Streptophyta</taxon>
        <taxon>Embryophyta</taxon>
        <taxon>Tracheophyta</taxon>
        <taxon>Spermatophyta</taxon>
        <taxon>Magnoliopsida</taxon>
        <taxon>eudicotyledons</taxon>
        <taxon>Gunneridae</taxon>
        <taxon>Pentapetalae</taxon>
        <taxon>rosids</taxon>
        <taxon>fabids</taxon>
        <taxon>Cucurbitales</taxon>
        <taxon>Cucurbitaceae</taxon>
        <taxon>Momordiceae</taxon>
        <taxon>Momordica</taxon>
    </lineage>
</organism>
<feature type="domain" description="SNRNP25 ubiquitin-like" evidence="1">
    <location>
        <begin position="40"/>
        <end position="127"/>
    </location>
</feature>
<proteinExistence type="predicted"/>
<dbReference type="KEGG" id="mcha:111014434"/>
<evidence type="ECO:0000259" key="1">
    <source>
        <dbReference type="Pfam" id="PF18036"/>
    </source>
</evidence>
<sequence length="128" mass="14882">MSHVESDFPESCFCTSLSPRLRSNSFRRSLSYQRLPPQLLRLSVLKLDGSSFEVQVARKATVADLRDAVESVFCQIMMNKEDTKISWPHVWGHFCLCYKHFKLINDKSHIKHFGIRDGEQLHFVNRVA</sequence>
<dbReference type="Gene3D" id="3.10.20.90">
    <property type="entry name" value="Phosphatidylinositol 3-kinase Catalytic Subunit, Chain A, domain 1"/>
    <property type="match status" value="1"/>
</dbReference>
<evidence type="ECO:0000313" key="3">
    <source>
        <dbReference type="RefSeq" id="XP_022144848.1"/>
    </source>
</evidence>
<dbReference type="PANTHER" id="PTHR14942">
    <property type="entry name" value="U11/U12 SMALL NUCLEAR RIBONUCLEOPROTEIN 25 KDA PROTEIN"/>
    <property type="match status" value="1"/>
</dbReference>
<protein>
    <submittedName>
        <fullName evidence="3 4">U11/U12 small nuclear ribonucleoprotein 25 kDa protein-like</fullName>
    </submittedName>
</protein>
<dbReference type="OrthoDB" id="72819at2759"/>